<dbReference type="GO" id="GO:0008270">
    <property type="term" value="F:zinc ion binding"/>
    <property type="evidence" value="ECO:0007669"/>
    <property type="project" value="UniProtKB-KW"/>
</dbReference>
<dbReference type="SMART" id="SM00355">
    <property type="entry name" value="ZnF_C2H2"/>
    <property type="match status" value="10"/>
</dbReference>
<reference evidence="10 11" key="1">
    <citation type="journal article" date="2023" name="Sci. Data">
        <title>Genome assembly of the Korean intertidal mud-creeper Batillaria attramentaria.</title>
        <authorList>
            <person name="Patra A.K."/>
            <person name="Ho P.T."/>
            <person name="Jun S."/>
            <person name="Lee S.J."/>
            <person name="Kim Y."/>
            <person name="Won Y.J."/>
        </authorList>
    </citation>
    <scope>NUCLEOTIDE SEQUENCE [LARGE SCALE GENOMIC DNA]</scope>
    <source>
        <strain evidence="10">Wonlab-2016</strain>
    </source>
</reference>
<feature type="compositionally biased region" description="Basic residues" evidence="8">
    <location>
        <begin position="245"/>
        <end position="255"/>
    </location>
</feature>
<evidence type="ECO:0000256" key="1">
    <source>
        <dbReference type="ARBA" id="ARBA00004123"/>
    </source>
</evidence>
<feature type="domain" description="C2H2-type" evidence="9">
    <location>
        <begin position="490"/>
        <end position="517"/>
    </location>
</feature>
<organism evidence="10 11">
    <name type="scientific">Batillaria attramentaria</name>
    <dbReference type="NCBI Taxonomy" id="370345"/>
    <lineage>
        <taxon>Eukaryota</taxon>
        <taxon>Metazoa</taxon>
        <taxon>Spiralia</taxon>
        <taxon>Lophotrochozoa</taxon>
        <taxon>Mollusca</taxon>
        <taxon>Gastropoda</taxon>
        <taxon>Caenogastropoda</taxon>
        <taxon>Sorbeoconcha</taxon>
        <taxon>Cerithioidea</taxon>
        <taxon>Batillariidae</taxon>
        <taxon>Batillaria</taxon>
    </lineage>
</organism>
<feature type="domain" description="C2H2-type" evidence="9">
    <location>
        <begin position="325"/>
        <end position="353"/>
    </location>
</feature>
<feature type="domain" description="C2H2-type" evidence="9">
    <location>
        <begin position="597"/>
        <end position="624"/>
    </location>
</feature>
<evidence type="ECO:0000256" key="2">
    <source>
        <dbReference type="ARBA" id="ARBA00022723"/>
    </source>
</evidence>
<dbReference type="FunFam" id="3.30.160.60:FF:000145">
    <property type="entry name" value="Zinc finger protein 574"/>
    <property type="match status" value="2"/>
</dbReference>
<protein>
    <recommendedName>
        <fullName evidence="9">C2H2-type domain-containing protein</fullName>
    </recommendedName>
</protein>
<keyword evidence="5" id="KW-0862">Zinc</keyword>
<name>A0ABD0M2U2_9CAEN</name>
<evidence type="ECO:0000256" key="7">
    <source>
        <dbReference type="PROSITE-ProRule" id="PRU00042"/>
    </source>
</evidence>
<dbReference type="Gene3D" id="3.30.160.60">
    <property type="entry name" value="Classic Zinc Finger"/>
    <property type="match status" value="6"/>
</dbReference>
<evidence type="ECO:0000313" key="11">
    <source>
        <dbReference type="Proteomes" id="UP001519460"/>
    </source>
</evidence>
<dbReference type="SUPFAM" id="SSF57667">
    <property type="entry name" value="beta-beta-alpha zinc fingers"/>
    <property type="match status" value="4"/>
</dbReference>
<evidence type="ECO:0000256" key="5">
    <source>
        <dbReference type="ARBA" id="ARBA00022833"/>
    </source>
</evidence>
<feature type="region of interest" description="Disordered" evidence="8">
    <location>
        <begin position="233"/>
        <end position="255"/>
    </location>
</feature>
<dbReference type="EMBL" id="JACVVK020000009">
    <property type="protein sequence ID" value="KAK7505629.1"/>
    <property type="molecule type" value="Genomic_DNA"/>
</dbReference>
<feature type="domain" description="C2H2-type" evidence="9">
    <location>
        <begin position="296"/>
        <end position="324"/>
    </location>
</feature>
<feature type="domain" description="C2H2-type" evidence="9">
    <location>
        <begin position="542"/>
        <end position="569"/>
    </location>
</feature>
<evidence type="ECO:0000256" key="4">
    <source>
        <dbReference type="ARBA" id="ARBA00022771"/>
    </source>
</evidence>
<feature type="compositionally biased region" description="Basic and acidic residues" evidence="8">
    <location>
        <begin position="233"/>
        <end position="243"/>
    </location>
</feature>
<keyword evidence="3" id="KW-0677">Repeat</keyword>
<sequence>MSCLLSNRLVDQVTAEERPDFCGVCWRSLHSTDNDQKFTKTKLAGICFTQSCRADFAYASGFVHGFLFCQVLCRLVKRLASDKEGPLCSPHVQRAAELFPASSTPEEKIQIKTSPVVCGYESACSLASDSDAKPLTTLPDACDDELAITFGSQTKNVCADSVKSKQKTVCTKTKRKICKTLSSTGSNTVLASPQDSVCADPFHDPPQTALISETSGVDFPSVLVSDTVEAKFHHPTETKDSGFKPKPRKLKPKAQGKRRHLETVCALGDKTMNVTAETEKCSENKKKKRRLRDEPLACEICFKVVQGKSNLNQHIKRMHSEEEPVECDICGRVCRGSVSLEDHKKRAHMASKMVCYICGAQMQTFSGLKVHLATHDGVKRHFCDVCGAGFVRHSSLRYHRKLHTEVRAFLCELCSFSFKTAEALNGHLLYKHRSGPYFDNRVRGLEKMGIKIDKEAVRRHTNQQCVECGENLESETGKCPTHPEASQEVFQCTECGQAKKDIVEFHLHMRHHRGEKIPRRASKKGISLQRVQPVKRDSAREFQCNVCSLTFSTKSKMYNHKRQHEDKSYTCHICGYKTRFKSNLNTHISTHTDVRPFQCEICQKTFKLKSALRNHSNLHGGDAAQFKCDICGKGLTRKRHLAYHYKVMHPEADANTN</sequence>
<keyword evidence="6" id="KW-0539">Nucleus</keyword>
<gene>
    <name evidence="10" type="ORF">BaRGS_00002900</name>
</gene>
<dbReference type="InterPro" id="IPR013087">
    <property type="entry name" value="Znf_C2H2_type"/>
</dbReference>
<dbReference type="Proteomes" id="UP001519460">
    <property type="component" value="Unassembled WGS sequence"/>
</dbReference>
<dbReference type="AlphaFoldDB" id="A0ABD0M2U2"/>
<dbReference type="PANTHER" id="PTHR24379:SF127">
    <property type="entry name" value="BLOODY FINGERS-RELATED"/>
    <property type="match status" value="1"/>
</dbReference>
<dbReference type="PROSITE" id="PS00028">
    <property type="entry name" value="ZINC_FINGER_C2H2_1"/>
    <property type="match status" value="8"/>
</dbReference>
<accession>A0ABD0M2U2</accession>
<dbReference type="GO" id="GO:0005634">
    <property type="term" value="C:nucleus"/>
    <property type="evidence" value="ECO:0007669"/>
    <property type="project" value="UniProtKB-SubCell"/>
</dbReference>
<comment type="caution">
    <text evidence="10">The sequence shown here is derived from an EMBL/GenBank/DDBJ whole genome shotgun (WGS) entry which is preliminary data.</text>
</comment>
<dbReference type="PROSITE" id="PS50157">
    <property type="entry name" value="ZINC_FINGER_C2H2_2"/>
    <property type="match status" value="9"/>
</dbReference>
<evidence type="ECO:0000256" key="3">
    <source>
        <dbReference type="ARBA" id="ARBA00022737"/>
    </source>
</evidence>
<dbReference type="PANTHER" id="PTHR24379">
    <property type="entry name" value="KRAB AND ZINC FINGER DOMAIN-CONTAINING"/>
    <property type="match status" value="1"/>
</dbReference>
<feature type="domain" description="C2H2-type" evidence="9">
    <location>
        <begin position="353"/>
        <end position="380"/>
    </location>
</feature>
<evidence type="ECO:0000313" key="10">
    <source>
        <dbReference type="EMBL" id="KAK7505629.1"/>
    </source>
</evidence>
<feature type="domain" description="C2H2-type" evidence="9">
    <location>
        <begin position="569"/>
        <end position="596"/>
    </location>
</feature>
<keyword evidence="2" id="KW-0479">Metal-binding</keyword>
<keyword evidence="4 7" id="KW-0863">Zinc-finger</keyword>
<feature type="domain" description="C2H2-type" evidence="9">
    <location>
        <begin position="381"/>
        <end position="408"/>
    </location>
</feature>
<feature type="domain" description="C2H2-type" evidence="9">
    <location>
        <begin position="626"/>
        <end position="654"/>
    </location>
</feature>
<evidence type="ECO:0000256" key="8">
    <source>
        <dbReference type="SAM" id="MobiDB-lite"/>
    </source>
</evidence>
<evidence type="ECO:0000256" key="6">
    <source>
        <dbReference type="ARBA" id="ARBA00023242"/>
    </source>
</evidence>
<keyword evidence="11" id="KW-1185">Reference proteome</keyword>
<dbReference type="Pfam" id="PF00096">
    <property type="entry name" value="zf-C2H2"/>
    <property type="match status" value="4"/>
</dbReference>
<comment type="subcellular location">
    <subcellularLocation>
        <location evidence="1">Nucleus</location>
    </subcellularLocation>
</comment>
<evidence type="ECO:0000259" key="9">
    <source>
        <dbReference type="PROSITE" id="PS50157"/>
    </source>
</evidence>
<proteinExistence type="predicted"/>
<dbReference type="InterPro" id="IPR036236">
    <property type="entry name" value="Znf_C2H2_sf"/>
</dbReference>